<reference evidence="4 5" key="1">
    <citation type="submission" date="2015-02" db="EMBL/GenBank/DDBJ databases">
        <title>Draft genome sequence of Aspergillus parasiticus SU-1.</title>
        <authorList>
            <person name="Yu J."/>
            <person name="Fedorova N."/>
            <person name="Yin Y."/>
            <person name="Losada L."/>
            <person name="Zafar N."/>
            <person name="Taujale R."/>
            <person name="Ehrlich K.C."/>
            <person name="Bhatnagar D."/>
            <person name="Cleveland T.E."/>
            <person name="Bennett J.W."/>
            <person name="Nierman W.C."/>
        </authorList>
    </citation>
    <scope>NUCLEOTIDE SEQUENCE [LARGE SCALE GENOMIC DNA]</scope>
    <source>
        <strain evidence="5">ATCC 56775 / NRRL 5862 / SRRC 143 / SU-1</strain>
    </source>
</reference>
<dbReference type="Gene3D" id="3.90.245.10">
    <property type="entry name" value="Ribonucleoside hydrolase-like"/>
    <property type="match status" value="1"/>
</dbReference>
<proteinExistence type="predicted"/>
<dbReference type="InterPro" id="IPR036452">
    <property type="entry name" value="Ribo_hydro-like"/>
</dbReference>
<evidence type="ECO:0000256" key="1">
    <source>
        <dbReference type="SAM" id="SignalP"/>
    </source>
</evidence>
<dbReference type="SUPFAM" id="SSF53590">
    <property type="entry name" value="Nucleoside hydrolase"/>
    <property type="match status" value="1"/>
</dbReference>
<dbReference type="AlphaFoldDB" id="A0A0F0IDR7"/>
<protein>
    <recommendedName>
        <fullName evidence="6">Cellulose-binding protein</fullName>
    </recommendedName>
</protein>
<dbReference type="EMBL" id="JZEE01000530">
    <property type="protein sequence ID" value="KJK64023.1"/>
    <property type="molecule type" value="Genomic_DNA"/>
</dbReference>
<dbReference type="GO" id="GO:0016799">
    <property type="term" value="F:hydrolase activity, hydrolyzing N-glycosyl compounds"/>
    <property type="evidence" value="ECO:0007669"/>
    <property type="project" value="InterPro"/>
</dbReference>
<dbReference type="InterPro" id="IPR048527">
    <property type="entry name" value="Sde182_C"/>
</dbReference>
<evidence type="ECO:0000259" key="3">
    <source>
        <dbReference type="Pfam" id="PF21027"/>
    </source>
</evidence>
<dbReference type="InterPro" id="IPR011483">
    <property type="entry name" value="Sde182_NH-like"/>
</dbReference>
<gene>
    <name evidence="4" type="ORF">P875_00064491</name>
</gene>
<feature type="domain" description="Cellulose-binding Sde182 nucleoside hydrolase-like" evidence="2">
    <location>
        <begin position="35"/>
        <end position="299"/>
    </location>
</feature>
<dbReference type="Gene3D" id="2.60.40.10">
    <property type="entry name" value="Immunoglobulins"/>
    <property type="match status" value="1"/>
</dbReference>
<dbReference type="InterPro" id="IPR013783">
    <property type="entry name" value="Ig-like_fold"/>
</dbReference>
<feature type="chain" id="PRO_5002443403" description="Cellulose-binding protein" evidence="1">
    <location>
        <begin position="24"/>
        <end position="495"/>
    </location>
</feature>
<dbReference type="Proteomes" id="UP000033540">
    <property type="component" value="Unassembled WGS sequence"/>
</dbReference>
<dbReference type="Pfam" id="PF07632">
    <property type="entry name" value="Sde182_NH-like"/>
    <property type="match status" value="1"/>
</dbReference>
<evidence type="ECO:0008006" key="6">
    <source>
        <dbReference type="Google" id="ProtNLM"/>
    </source>
</evidence>
<keyword evidence="1" id="KW-0732">Signal</keyword>
<evidence type="ECO:0000259" key="2">
    <source>
        <dbReference type="Pfam" id="PF07632"/>
    </source>
</evidence>
<feature type="domain" description="Cellulose-binding Sde182 C-terminal" evidence="3">
    <location>
        <begin position="385"/>
        <end position="479"/>
    </location>
</feature>
<organism evidence="4 5">
    <name type="scientific">Aspergillus parasiticus (strain ATCC 56775 / NRRL 5862 / SRRC 143 / SU-1)</name>
    <dbReference type="NCBI Taxonomy" id="1403190"/>
    <lineage>
        <taxon>Eukaryota</taxon>
        <taxon>Fungi</taxon>
        <taxon>Dikarya</taxon>
        <taxon>Ascomycota</taxon>
        <taxon>Pezizomycotina</taxon>
        <taxon>Eurotiomycetes</taxon>
        <taxon>Eurotiomycetidae</taxon>
        <taxon>Eurotiales</taxon>
        <taxon>Aspergillaceae</taxon>
        <taxon>Aspergillus</taxon>
        <taxon>Aspergillus subgen. Circumdati</taxon>
    </lineage>
</organism>
<accession>A0A0F0IDR7</accession>
<evidence type="ECO:0000313" key="5">
    <source>
        <dbReference type="Proteomes" id="UP000033540"/>
    </source>
</evidence>
<evidence type="ECO:0000313" key="4">
    <source>
        <dbReference type="EMBL" id="KJK64023.1"/>
    </source>
</evidence>
<dbReference type="STRING" id="1403190.A0A0F0IDR7"/>
<dbReference type="Pfam" id="PF21027">
    <property type="entry name" value="Sde0182_C"/>
    <property type="match status" value="1"/>
</dbReference>
<name>A0A0F0IDR7_ASPPU</name>
<sequence>MAWLYNVFQLLLLTGLCVQPSLQSQCTGSTADKPRVLVLSDIDNEPDDAQSLVRLMVYSNELRLEGLVATTSIWLNDTTRPDLMHDIVDAFELSVPYLRHHASGWPKASDIHSLIASGLPVYGMDGVGEGKDSSGSTLLINAVDKSEEPLWVLVWGGASVLAQALWHVNATRSLVDIDRFVAKLRVYSISDQDNTGTWMRRNWPSLFYIASVHHFNRYAVAGWGGISGDNYYHFPNNANKEVISSAWVQQNIQAVGPLGAKYPDADFILEGDTPSLLHIIPNGLSDPEHPEWGSWGGRYGPVTFGEGHFADSVDTIVDDSGRTMMGSHVTVWRWREAFQQDFAARMKWTTASRFSDANHAPVVTIDGDRTRRVIQTLVEPGQEAVLDATDSCDPDGDNLTFKWWQYLEPSSNNNNPRRDVAELSLSSTDSPQITVTIPPSDVIRQEGRNTHPESDKHLHLIVQVSDGVLVSYRRIIFTVPGLGAARHKQKNHDEL</sequence>
<comment type="caution">
    <text evidence="4">The sequence shown here is derived from an EMBL/GenBank/DDBJ whole genome shotgun (WGS) entry which is preliminary data.</text>
</comment>
<dbReference type="OrthoDB" id="3592035at2759"/>
<feature type="signal peptide" evidence="1">
    <location>
        <begin position="1"/>
        <end position="23"/>
    </location>
</feature>